<dbReference type="Pfam" id="PF13455">
    <property type="entry name" value="MUG113"/>
    <property type="match status" value="1"/>
</dbReference>
<evidence type="ECO:0000313" key="2">
    <source>
        <dbReference type="Proteomes" id="UP000184268"/>
    </source>
</evidence>
<accession>A0A1M5TRA6</accession>
<dbReference type="EMBL" id="FQXG01000003">
    <property type="protein sequence ID" value="SHH53208.1"/>
    <property type="molecule type" value="Genomic_DNA"/>
</dbReference>
<keyword evidence="2" id="KW-1185">Reference proteome</keyword>
<dbReference type="Proteomes" id="UP000184268">
    <property type="component" value="Unassembled WGS sequence"/>
</dbReference>
<gene>
    <name evidence="1" type="ORF">SAMN02745129_2245</name>
</gene>
<organism evidence="1 2">
    <name type="scientific">Ferrimonas marina</name>
    <dbReference type="NCBI Taxonomy" id="299255"/>
    <lineage>
        <taxon>Bacteria</taxon>
        <taxon>Pseudomonadati</taxon>
        <taxon>Pseudomonadota</taxon>
        <taxon>Gammaproteobacteria</taxon>
        <taxon>Alteromonadales</taxon>
        <taxon>Ferrimonadaceae</taxon>
        <taxon>Ferrimonas</taxon>
    </lineage>
</organism>
<proteinExistence type="predicted"/>
<reference evidence="2" key="1">
    <citation type="submission" date="2016-11" db="EMBL/GenBank/DDBJ databases">
        <authorList>
            <person name="Varghese N."/>
            <person name="Submissions S."/>
        </authorList>
    </citation>
    <scope>NUCLEOTIDE SEQUENCE [LARGE SCALE GENOMIC DNA]</scope>
    <source>
        <strain evidence="2">DSM 16917</strain>
    </source>
</reference>
<dbReference type="STRING" id="299255.SAMN02745129_2245"/>
<sequence length="310" mass="34980">MKISELPNPPRWLLEAKTLNADVAMTRHNGADTILWKSGTWIEGTWEGGVWVTGEWRSGTWLSGTWHGGTWETGEWHNGQWLNGTWRGGTWLYGEWVSGEWLNGNWEHGVWRSGTWHSGQFASGTWHHGTWHNGWFFADWHDGQWLSGNFCGETWRSGDWVSGVWYGGNWLSGTWFSGAIAQANGYTRSTTPPINGAGQAHTVYAVAVGGLLKIGITRKDIEQQRFGAIQRDSGHPVRIIHTWTVSSRQEALALERRLHAHLGRGTSNSQYWIRSIAEPWGGHTECFKPEALFALSELGPLEELPQVLQR</sequence>
<dbReference type="RefSeq" id="WP_067656070.1">
    <property type="nucleotide sequence ID" value="NZ_FQXG01000003.1"/>
</dbReference>
<dbReference type="AlphaFoldDB" id="A0A1M5TRA6"/>
<evidence type="ECO:0000313" key="1">
    <source>
        <dbReference type="EMBL" id="SHH53208.1"/>
    </source>
</evidence>
<name>A0A1M5TRA6_9GAMM</name>
<protein>
    <submittedName>
        <fullName evidence="1">Uncharacterized protein</fullName>
    </submittedName>
</protein>